<dbReference type="AlphaFoldDB" id="A0A6L9Y787"/>
<comment type="cofactor">
    <cofactor evidence="2 5 6">
        <name>pyridoxal 5'-phosphate</name>
        <dbReference type="ChEBI" id="CHEBI:597326"/>
    </cofactor>
</comment>
<dbReference type="Pfam" id="PF00842">
    <property type="entry name" value="Ala_racemase_C"/>
    <property type="match status" value="1"/>
</dbReference>
<dbReference type="GO" id="GO:0005829">
    <property type="term" value="C:cytosol"/>
    <property type="evidence" value="ECO:0007669"/>
    <property type="project" value="TreeGrafter"/>
</dbReference>
<comment type="caution">
    <text evidence="9">The sequence shown here is derived from an EMBL/GenBank/DDBJ whole genome shotgun (WGS) entry which is preliminary data.</text>
</comment>
<evidence type="ECO:0000256" key="7">
    <source>
        <dbReference type="PIRSR" id="PIRSR600821-52"/>
    </source>
</evidence>
<comment type="function">
    <text evidence="5">Catalyzes the interconversion of L-alanine and D-alanine. May also act on other amino acids.</text>
</comment>
<feature type="domain" description="Alanine racemase C-terminal" evidence="8">
    <location>
        <begin position="254"/>
        <end position="379"/>
    </location>
</feature>
<dbReference type="UniPathway" id="UPA00042">
    <property type="reaction ID" value="UER00497"/>
</dbReference>
<dbReference type="InterPro" id="IPR029066">
    <property type="entry name" value="PLP-binding_barrel"/>
</dbReference>
<dbReference type="InterPro" id="IPR020622">
    <property type="entry name" value="Ala_racemase_pyridoxalP-BS"/>
</dbReference>
<evidence type="ECO:0000256" key="6">
    <source>
        <dbReference type="PIRSR" id="PIRSR600821-50"/>
    </source>
</evidence>
<keyword evidence="4 5" id="KW-0413">Isomerase</keyword>
<dbReference type="Proteomes" id="UP000477651">
    <property type="component" value="Unassembled WGS sequence"/>
</dbReference>
<dbReference type="HAMAP" id="MF_01201">
    <property type="entry name" value="Ala_racemase"/>
    <property type="match status" value="1"/>
</dbReference>
<sequence>MPRPILATISTEAMAYNLAQVKSRIQQVQQSSLAYAHRQVMTIAVIKANAYGHGTLNAIKGFAQADALGMIDLADAVLCRENGWDKPILLLEGFFDASDIPLLQHHQLTTAIHHDEQVALLSEAKAVGKPIDVMVKFNTGMNRLGFHISRASHVLDQLHQLQKNNIVGRIGCMTHFANADLCHDAVDESLAQMNRIKDLFGDRVSVCNSAASLRYPEFALVGTENWIRPGICLYGSTPFQTDKEGIPDVVFKPVMTLTARVLAVQSIQKGASIGYGSTFTATEAMRIAVVACGYADGYPRSAKLGTPVMVDGIASRIIGRVSMDMLTVDITHIPNVGVHSQVVLWGEGGPSIDQVAESAGRIGYELMCNLAKRVPLQIVE</sequence>
<evidence type="ECO:0000256" key="1">
    <source>
        <dbReference type="ARBA" id="ARBA00000316"/>
    </source>
</evidence>
<feature type="binding site" evidence="5 7">
    <location>
        <position position="323"/>
    </location>
    <ligand>
        <name>substrate</name>
    </ligand>
</feature>
<dbReference type="EC" id="5.1.1.1" evidence="5"/>
<gene>
    <name evidence="9" type="primary">alr</name>
    <name evidence="9" type="ORF">F9B74_07645</name>
</gene>
<evidence type="ECO:0000256" key="4">
    <source>
        <dbReference type="ARBA" id="ARBA00023235"/>
    </source>
</evidence>
<evidence type="ECO:0000256" key="3">
    <source>
        <dbReference type="ARBA" id="ARBA00022898"/>
    </source>
</evidence>
<comment type="similarity">
    <text evidence="5">Belongs to the alanine racemase family.</text>
</comment>
<dbReference type="PANTHER" id="PTHR30511">
    <property type="entry name" value="ALANINE RACEMASE"/>
    <property type="match status" value="1"/>
</dbReference>
<dbReference type="PROSITE" id="PS00395">
    <property type="entry name" value="ALANINE_RACEMASE"/>
    <property type="match status" value="1"/>
</dbReference>
<organism evidence="9 10">
    <name type="scientific">Pelistega ratti</name>
    <dbReference type="NCBI Taxonomy" id="2652177"/>
    <lineage>
        <taxon>Bacteria</taxon>
        <taxon>Pseudomonadati</taxon>
        <taxon>Pseudomonadota</taxon>
        <taxon>Betaproteobacteria</taxon>
        <taxon>Burkholderiales</taxon>
        <taxon>Alcaligenaceae</taxon>
        <taxon>Pelistega</taxon>
    </lineage>
</organism>
<dbReference type="InterPro" id="IPR009006">
    <property type="entry name" value="Ala_racemase/Decarboxylase_C"/>
</dbReference>
<name>A0A6L9Y787_9BURK</name>
<dbReference type="InterPro" id="IPR001608">
    <property type="entry name" value="Ala_racemase_N"/>
</dbReference>
<reference evidence="9 10" key="1">
    <citation type="submission" date="2020-02" db="EMBL/GenBank/DDBJ databases">
        <title>Pelistega sp. NLN82 were isolated from wild rodents of the Hainan Island.</title>
        <authorList>
            <person name="Niu N."/>
            <person name="Zhou J."/>
        </authorList>
    </citation>
    <scope>NUCLEOTIDE SEQUENCE [LARGE SCALE GENOMIC DNA]</scope>
    <source>
        <strain evidence="9 10">NLN82</strain>
    </source>
</reference>
<evidence type="ECO:0000256" key="5">
    <source>
        <dbReference type="HAMAP-Rule" id="MF_01201"/>
    </source>
</evidence>
<dbReference type="RefSeq" id="WP_163764671.1">
    <property type="nucleotide sequence ID" value="NZ_JAAGYR010000014.1"/>
</dbReference>
<dbReference type="NCBIfam" id="TIGR00492">
    <property type="entry name" value="alr"/>
    <property type="match status" value="1"/>
</dbReference>
<dbReference type="EMBL" id="JAAGYR010000014">
    <property type="protein sequence ID" value="NEN76193.1"/>
    <property type="molecule type" value="Genomic_DNA"/>
</dbReference>
<protein>
    <recommendedName>
        <fullName evidence="5">Alanine racemase</fullName>
        <ecNumber evidence="5">5.1.1.1</ecNumber>
    </recommendedName>
</protein>
<dbReference type="FunFam" id="3.20.20.10:FF:000002">
    <property type="entry name" value="Alanine racemase"/>
    <property type="match status" value="1"/>
</dbReference>
<evidence type="ECO:0000259" key="8">
    <source>
        <dbReference type="SMART" id="SM01005"/>
    </source>
</evidence>
<dbReference type="GO" id="GO:0030632">
    <property type="term" value="P:D-alanine biosynthetic process"/>
    <property type="evidence" value="ECO:0007669"/>
    <property type="project" value="UniProtKB-UniRule"/>
</dbReference>
<dbReference type="PRINTS" id="PR00992">
    <property type="entry name" value="ALARACEMASE"/>
</dbReference>
<feature type="modified residue" description="N6-(pyridoxal phosphate)lysine" evidence="5 6">
    <location>
        <position position="47"/>
    </location>
</feature>
<dbReference type="Pfam" id="PF01168">
    <property type="entry name" value="Ala_racemase_N"/>
    <property type="match status" value="1"/>
</dbReference>
<dbReference type="SUPFAM" id="SSF51419">
    <property type="entry name" value="PLP-binding barrel"/>
    <property type="match status" value="1"/>
</dbReference>
<comment type="catalytic activity">
    <reaction evidence="1 5">
        <text>L-alanine = D-alanine</text>
        <dbReference type="Rhea" id="RHEA:20249"/>
        <dbReference type="ChEBI" id="CHEBI:57416"/>
        <dbReference type="ChEBI" id="CHEBI:57972"/>
        <dbReference type="EC" id="5.1.1.1"/>
    </reaction>
</comment>
<dbReference type="Gene3D" id="2.40.37.10">
    <property type="entry name" value="Lyase, Ornithine Decarboxylase, Chain A, domain 1"/>
    <property type="match status" value="1"/>
</dbReference>
<proteinExistence type="inferred from homology"/>
<dbReference type="PANTHER" id="PTHR30511:SF0">
    <property type="entry name" value="ALANINE RACEMASE, CATABOLIC-RELATED"/>
    <property type="match status" value="1"/>
</dbReference>
<keyword evidence="3 5" id="KW-0663">Pyridoxal phosphate</keyword>
<feature type="active site" description="Proton acceptor; specific for L-alanine" evidence="5">
    <location>
        <position position="275"/>
    </location>
</feature>
<dbReference type="InterPro" id="IPR011079">
    <property type="entry name" value="Ala_racemase_C"/>
</dbReference>
<dbReference type="GO" id="GO:0008784">
    <property type="term" value="F:alanine racemase activity"/>
    <property type="evidence" value="ECO:0007669"/>
    <property type="project" value="UniProtKB-UniRule"/>
</dbReference>
<comment type="pathway">
    <text evidence="5">Amino-acid biosynthesis; D-alanine biosynthesis; D-alanine from L-alanine: step 1/1.</text>
</comment>
<evidence type="ECO:0000313" key="10">
    <source>
        <dbReference type="Proteomes" id="UP000477651"/>
    </source>
</evidence>
<dbReference type="GO" id="GO:0030170">
    <property type="term" value="F:pyridoxal phosphate binding"/>
    <property type="evidence" value="ECO:0007669"/>
    <property type="project" value="UniProtKB-UniRule"/>
</dbReference>
<evidence type="ECO:0000256" key="2">
    <source>
        <dbReference type="ARBA" id="ARBA00001933"/>
    </source>
</evidence>
<feature type="active site" description="Proton acceptor; specific for D-alanine" evidence="5">
    <location>
        <position position="47"/>
    </location>
</feature>
<dbReference type="SMART" id="SM01005">
    <property type="entry name" value="Ala_racemase_C"/>
    <property type="match status" value="1"/>
</dbReference>
<dbReference type="SUPFAM" id="SSF50621">
    <property type="entry name" value="Alanine racemase C-terminal domain-like"/>
    <property type="match status" value="1"/>
</dbReference>
<feature type="binding site" evidence="5 7">
    <location>
        <position position="143"/>
    </location>
    <ligand>
        <name>substrate</name>
    </ligand>
</feature>
<accession>A0A6L9Y787</accession>
<evidence type="ECO:0000313" key="9">
    <source>
        <dbReference type="EMBL" id="NEN76193.1"/>
    </source>
</evidence>
<keyword evidence="10" id="KW-1185">Reference proteome</keyword>
<dbReference type="Gene3D" id="3.20.20.10">
    <property type="entry name" value="Alanine racemase"/>
    <property type="match status" value="1"/>
</dbReference>
<dbReference type="InterPro" id="IPR000821">
    <property type="entry name" value="Ala_racemase"/>
</dbReference>